<comment type="caution">
    <text evidence="1">The sequence shown here is derived from an EMBL/GenBank/DDBJ whole genome shotgun (WGS) entry which is preliminary data.</text>
</comment>
<dbReference type="AlphaFoldDB" id="A0A267FDU1"/>
<reference evidence="1 2" key="1">
    <citation type="submission" date="2017-06" db="EMBL/GenBank/DDBJ databases">
        <title>A platform for efficient transgenesis in Macrostomum lignano, a flatworm model organism for stem cell research.</title>
        <authorList>
            <person name="Berezikov E."/>
        </authorList>
    </citation>
    <scope>NUCLEOTIDE SEQUENCE [LARGE SCALE GENOMIC DNA]</scope>
    <source>
        <strain evidence="1">DV1</strain>
        <tissue evidence="1">Whole organism</tissue>
    </source>
</reference>
<evidence type="ECO:0000313" key="2">
    <source>
        <dbReference type="Proteomes" id="UP000215902"/>
    </source>
</evidence>
<keyword evidence="2" id="KW-1185">Reference proteome</keyword>
<name>A0A267FDU1_9PLAT</name>
<dbReference type="Proteomes" id="UP000215902">
    <property type="component" value="Unassembled WGS sequence"/>
</dbReference>
<protein>
    <submittedName>
        <fullName evidence="1">Uncharacterized protein</fullName>
    </submittedName>
</protein>
<dbReference type="EMBL" id="NIVC01001178">
    <property type="protein sequence ID" value="PAA71239.1"/>
    <property type="molecule type" value="Genomic_DNA"/>
</dbReference>
<evidence type="ECO:0000313" key="1">
    <source>
        <dbReference type="EMBL" id="PAA71239.1"/>
    </source>
</evidence>
<accession>A0A267FDU1</accession>
<sequence length="287" mass="32222">RMLRTVIAFCKAKLALIPMYTSWRKWKNSSEKHQHSESSNQCSTLIVPATVPRWSFPAELIQQQPAVSKDSSTPKCRQVKPAWPDAAAVQKRLADGFERLLNTLLMLLKPTLRTCEAPAALTRDDLLSVAELSSTQLGLTRIRRRQLSRLADELWTLLVSLTDVSDLEASKRPTAPLPITAASLRSGLSRRVQTRLDFFTLRRSLLRLAADLFTLLSEPGVPANWPARLLEAVQFSESASPASGLQFVEVRTALVDASRSEGNRAGTQFDGRWQRDTWMRLVHAQFF</sequence>
<gene>
    <name evidence="1" type="ORF">BOX15_Mlig024823g1</name>
</gene>
<organism evidence="1 2">
    <name type="scientific">Macrostomum lignano</name>
    <dbReference type="NCBI Taxonomy" id="282301"/>
    <lineage>
        <taxon>Eukaryota</taxon>
        <taxon>Metazoa</taxon>
        <taxon>Spiralia</taxon>
        <taxon>Lophotrochozoa</taxon>
        <taxon>Platyhelminthes</taxon>
        <taxon>Rhabditophora</taxon>
        <taxon>Macrostomorpha</taxon>
        <taxon>Macrostomida</taxon>
        <taxon>Macrostomidae</taxon>
        <taxon>Macrostomum</taxon>
    </lineage>
</organism>
<proteinExistence type="predicted"/>
<feature type="non-terminal residue" evidence="1">
    <location>
        <position position="1"/>
    </location>
</feature>